<sequence length="152" mass="17038">MPEERIRPPWWLKPLNKVVIASTKLGLPIFGKEGPMILTVTGRTSGRPRTTPITPMYVDGKRYVVGGFPGADWVRNARANPEVTLTQNRRDERVRMVEMSVDEARPLLRQFPTLVPTGVDFMKNAGLVTDATPDEFEALAGRCAVFRFDPIT</sequence>
<dbReference type="InterPro" id="IPR004378">
    <property type="entry name" value="F420H2_quin_Rdtase"/>
</dbReference>
<dbReference type="Gene3D" id="2.30.110.10">
    <property type="entry name" value="Electron Transport, Fmn-binding Protein, Chain A"/>
    <property type="match status" value="1"/>
</dbReference>
<evidence type="ECO:0000313" key="1">
    <source>
        <dbReference type="EMBL" id="ABG06856.1"/>
    </source>
</evidence>
<reference evidence="1" key="1">
    <citation type="submission" date="2006-06" db="EMBL/GenBank/DDBJ databases">
        <title>Complete sequence of chromosome of Mycobacterium sp. MCS.</title>
        <authorList>
            <consortium name="US DOE Joint Genome Institute"/>
            <person name="Copeland A."/>
            <person name="Lucas S."/>
            <person name="Lapidus A."/>
            <person name="Barry K."/>
            <person name="Detter J.C."/>
            <person name="Glavina del Rio T."/>
            <person name="Hammon N."/>
            <person name="Israni S."/>
            <person name="Dalin E."/>
            <person name="Tice H."/>
            <person name="Pitluck S."/>
            <person name="Martinez M."/>
            <person name="Schmutz J."/>
            <person name="Larimer F."/>
            <person name="Land M."/>
            <person name="Hauser L."/>
            <person name="Kyrpides N."/>
            <person name="Kim E."/>
            <person name="Miller C.D."/>
            <person name="Hughes J.E."/>
            <person name="Anderson A.J."/>
            <person name="Sims R.C."/>
            <person name="Richardson P."/>
        </authorList>
    </citation>
    <scope>NUCLEOTIDE SEQUENCE [LARGE SCALE GENOMIC DNA]</scope>
    <source>
        <strain evidence="1">MCS</strain>
    </source>
</reference>
<gene>
    <name evidence="1" type="ordered locus">Mmcs_0736</name>
</gene>
<dbReference type="InterPro" id="IPR012349">
    <property type="entry name" value="Split_barrel_FMN-bd"/>
</dbReference>
<dbReference type="SUPFAM" id="SSF50475">
    <property type="entry name" value="FMN-binding split barrel"/>
    <property type="match status" value="1"/>
</dbReference>
<dbReference type="AlphaFoldDB" id="A0A5Q5BFC2"/>
<accession>A0A5Q5BFC2</accession>
<proteinExistence type="predicted"/>
<dbReference type="NCBIfam" id="TIGR00026">
    <property type="entry name" value="hi_GC_TIGR00026"/>
    <property type="match status" value="1"/>
</dbReference>
<evidence type="ECO:0008006" key="2">
    <source>
        <dbReference type="Google" id="ProtNLM"/>
    </source>
</evidence>
<dbReference type="GO" id="GO:0016491">
    <property type="term" value="F:oxidoreductase activity"/>
    <property type="evidence" value="ECO:0007669"/>
    <property type="project" value="InterPro"/>
</dbReference>
<protein>
    <recommendedName>
        <fullName evidence="2">Nitroreductase family deazaflavin-dependent oxidoreductase</fullName>
    </recommendedName>
</protein>
<organism evidence="1">
    <name type="scientific">Mycobacterium sp. (strain MCS)</name>
    <dbReference type="NCBI Taxonomy" id="164756"/>
    <lineage>
        <taxon>Bacteria</taxon>
        <taxon>Bacillati</taxon>
        <taxon>Actinomycetota</taxon>
        <taxon>Actinomycetes</taxon>
        <taxon>Mycobacteriales</taxon>
        <taxon>Mycobacteriaceae</taxon>
        <taxon>Mycobacterium</taxon>
    </lineage>
</organism>
<dbReference type="KEGG" id="mmc:Mmcs_0736"/>
<dbReference type="Pfam" id="PF04075">
    <property type="entry name" value="F420H2_quin_red"/>
    <property type="match status" value="1"/>
</dbReference>
<name>A0A5Q5BFC2_MYCSS</name>
<dbReference type="EMBL" id="CP000384">
    <property type="protein sequence ID" value="ABG06856.1"/>
    <property type="molecule type" value="Genomic_DNA"/>
</dbReference>